<dbReference type="EMBL" id="JAGPNK010000016">
    <property type="protein sequence ID" value="KAH7308101.1"/>
    <property type="molecule type" value="Genomic_DNA"/>
</dbReference>
<sequence>MSLPALPAIHKRPIFEPQCTHITMTRLYDDNALCTSCNRPGPIGWLYQCTQDREESLERAVSHGDAIHLDDLGHFFTSKLTIRDRSPTARQDKLSFFDEISEEQMASYTPYQIARILRQRDNVHATIQNDKLRAQSVAMMKNDVQWTRKSPPECTYKVCQNCRPGAADRAFLSIDAIAKGEIAPTAAAGYGFHVLGGRPIVNAEILKQIGCRPVPLKYALSSTGSSSFRSDMSVMELLEDQIARSGYITPEDETLIDAPMPPASTSASIPGQLRHSPRCDNLATCVDPQALPWPTSN</sequence>
<dbReference type="OrthoDB" id="4776522at2759"/>
<proteinExistence type="predicted"/>
<gene>
    <name evidence="1" type="ORF">B0I35DRAFT_104258</name>
</gene>
<keyword evidence="2" id="KW-1185">Reference proteome</keyword>
<dbReference type="AlphaFoldDB" id="A0A8K0SLG9"/>
<name>A0A8K0SLG9_9HYPO</name>
<accession>A0A8K0SLG9</accession>
<protein>
    <submittedName>
        <fullName evidence="1">Uncharacterized protein</fullName>
    </submittedName>
</protein>
<reference evidence="1" key="1">
    <citation type="journal article" date="2021" name="Nat. Commun.">
        <title>Genetic determinants of endophytism in the Arabidopsis root mycobiome.</title>
        <authorList>
            <person name="Mesny F."/>
            <person name="Miyauchi S."/>
            <person name="Thiergart T."/>
            <person name="Pickel B."/>
            <person name="Atanasova L."/>
            <person name="Karlsson M."/>
            <person name="Huettel B."/>
            <person name="Barry K.W."/>
            <person name="Haridas S."/>
            <person name="Chen C."/>
            <person name="Bauer D."/>
            <person name="Andreopoulos W."/>
            <person name="Pangilinan J."/>
            <person name="LaButti K."/>
            <person name="Riley R."/>
            <person name="Lipzen A."/>
            <person name="Clum A."/>
            <person name="Drula E."/>
            <person name="Henrissat B."/>
            <person name="Kohler A."/>
            <person name="Grigoriev I.V."/>
            <person name="Martin F.M."/>
            <person name="Hacquard S."/>
        </authorList>
    </citation>
    <scope>NUCLEOTIDE SEQUENCE</scope>
    <source>
        <strain evidence="1">MPI-CAGE-CH-0235</strain>
    </source>
</reference>
<organism evidence="1 2">
    <name type="scientific">Stachybotrys elegans</name>
    <dbReference type="NCBI Taxonomy" id="80388"/>
    <lineage>
        <taxon>Eukaryota</taxon>
        <taxon>Fungi</taxon>
        <taxon>Dikarya</taxon>
        <taxon>Ascomycota</taxon>
        <taxon>Pezizomycotina</taxon>
        <taxon>Sordariomycetes</taxon>
        <taxon>Hypocreomycetidae</taxon>
        <taxon>Hypocreales</taxon>
        <taxon>Stachybotryaceae</taxon>
        <taxon>Stachybotrys</taxon>
    </lineage>
</organism>
<comment type="caution">
    <text evidence="1">The sequence shown here is derived from an EMBL/GenBank/DDBJ whole genome shotgun (WGS) entry which is preliminary data.</text>
</comment>
<dbReference type="Proteomes" id="UP000813444">
    <property type="component" value="Unassembled WGS sequence"/>
</dbReference>
<evidence type="ECO:0000313" key="2">
    <source>
        <dbReference type="Proteomes" id="UP000813444"/>
    </source>
</evidence>
<evidence type="ECO:0000313" key="1">
    <source>
        <dbReference type="EMBL" id="KAH7308101.1"/>
    </source>
</evidence>